<dbReference type="InterPro" id="IPR029046">
    <property type="entry name" value="LolA/LolB/LppX"/>
</dbReference>
<accession>A0A1T4LGJ9</accession>
<evidence type="ECO:0000313" key="4">
    <source>
        <dbReference type="Proteomes" id="UP000190888"/>
    </source>
</evidence>
<dbReference type="CDD" id="cd16325">
    <property type="entry name" value="LolA"/>
    <property type="match status" value="1"/>
</dbReference>
<gene>
    <name evidence="3" type="ORF">SAMN04488132_102488</name>
</gene>
<dbReference type="PANTHER" id="PTHR35869">
    <property type="entry name" value="OUTER-MEMBRANE LIPOPROTEIN CARRIER PROTEIN"/>
    <property type="match status" value="1"/>
</dbReference>
<dbReference type="RefSeq" id="WP_078830425.1">
    <property type="nucleotide sequence ID" value="NZ_FUWH01000002.1"/>
</dbReference>
<keyword evidence="3" id="KW-0449">Lipoprotein</keyword>
<keyword evidence="4" id="KW-1185">Reference proteome</keyword>
<dbReference type="Pfam" id="PF03548">
    <property type="entry name" value="LolA"/>
    <property type="match status" value="1"/>
</dbReference>
<name>A0A1T4LGJ9_9BACT</name>
<keyword evidence="1 2" id="KW-0732">Signal</keyword>
<evidence type="ECO:0000256" key="1">
    <source>
        <dbReference type="ARBA" id="ARBA00022729"/>
    </source>
</evidence>
<dbReference type="AlphaFoldDB" id="A0A1T4LGJ9"/>
<dbReference type="Gene3D" id="2.50.20.10">
    <property type="entry name" value="Lipoprotein localisation LolA/LolB/LppX"/>
    <property type="match status" value="1"/>
</dbReference>
<dbReference type="EMBL" id="FUWH01000002">
    <property type="protein sequence ID" value="SJZ53892.1"/>
    <property type="molecule type" value="Genomic_DNA"/>
</dbReference>
<reference evidence="3 4" key="1">
    <citation type="submission" date="2017-02" db="EMBL/GenBank/DDBJ databases">
        <authorList>
            <person name="Peterson S.W."/>
        </authorList>
    </citation>
    <scope>NUCLEOTIDE SEQUENCE [LARGE SCALE GENOMIC DNA]</scope>
    <source>
        <strain evidence="3 4">DSM 22335</strain>
    </source>
</reference>
<dbReference type="STRING" id="413434.SAMN04488132_102488"/>
<sequence>MKKLYTIFLLMFALALNSVSAQNDPNAKKVLDEVSAKVKSFKGISTGFSIKQLTSKGKDNGTKSGTISIKGQRYVLKQGKMEVVSDGSKIYNFDGSKTITVSAADEPGQSLTPQKIMSGAYDKDFSYKLISSKGGFHEIELRPLDNRKNFQKVNIFVDKSKSLITKAVILDKSNNTLVVTFSNLKTNADLPDSYFVFNRSKYPKDVEILD</sequence>
<dbReference type="OrthoDB" id="9810685at2"/>
<evidence type="ECO:0000256" key="2">
    <source>
        <dbReference type="SAM" id="SignalP"/>
    </source>
</evidence>
<evidence type="ECO:0000313" key="3">
    <source>
        <dbReference type="EMBL" id="SJZ53892.1"/>
    </source>
</evidence>
<protein>
    <submittedName>
        <fullName evidence="3">Outer membrane lipoprotein-sorting protein</fullName>
    </submittedName>
</protein>
<feature type="signal peptide" evidence="2">
    <location>
        <begin position="1"/>
        <end position="21"/>
    </location>
</feature>
<dbReference type="InterPro" id="IPR004564">
    <property type="entry name" value="OM_lipoprot_carrier_LolA-like"/>
</dbReference>
<feature type="chain" id="PRO_5013024286" evidence="2">
    <location>
        <begin position="22"/>
        <end position="210"/>
    </location>
</feature>
<dbReference type="PANTHER" id="PTHR35869:SF1">
    <property type="entry name" value="OUTER-MEMBRANE LIPOPROTEIN CARRIER PROTEIN"/>
    <property type="match status" value="1"/>
</dbReference>
<proteinExistence type="predicted"/>
<organism evidence="3 4">
    <name type="scientific">Sediminibacterium ginsengisoli</name>
    <dbReference type="NCBI Taxonomy" id="413434"/>
    <lineage>
        <taxon>Bacteria</taxon>
        <taxon>Pseudomonadati</taxon>
        <taxon>Bacteroidota</taxon>
        <taxon>Chitinophagia</taxon>
        <taxon>Chitinophagales</taxon>
        <taxon>Chitinophagaceae</taxon>
        <taxon>Sediminibacterium</taxon>
    </lineage>
</organism>
<dbReference type="Proteomes" id="UP000190888">
    <property type="component" value="Unassembled WGS sequence"/>
</dbReference>
<dbReference type="SUPFAM" id="SSF89392">
    <property type="entry name" value="Prokaryotic lipoproteins and lipoprotein localization factors"/>
    <property type="match status" value="1"/>
</dbReference>